<feature type="transmembrane region" description="Helical" evidence="2">
    <location>
        <begin position="69"/>
        <end position="94"/>
    </location>
</feature>
<keyword evidence="2" id="KW-1133">Transmembrane helix</keyword>
<feature type="transmembrane region" description="Helical" evidence="2">
    <location>
        <begin position="209"/>
        <end position="226"/>
    </location>
</feature>
<sequence>MSTKPRGELEDLGQLSSAGSGVGSAGQAFSTGIGPRWGFAVQALATVLLAITLWIIGLRNVDPRAMTDIGLVSLFTVPMIAALVVLAVGFFRALRRSAAEWLLAVHLVAFIGFIHATPAALFGTLRYAWAWKHIGIIDYILRTGSVDTTISNLPVYHSWPGFFAGTALLTDMADRSYLLPLATWTQLAFNLFNLLAARFLMRSMTDDRRVVWLGLWLFFLTSWLGLDYFSPQGLAFPLYLVLMGLVLRAFRRRRADVVEVVAPLAAAMRVRAALPVMVLIMGVIASSHQITPLMMVLGLLTVFGFRRARGWYVPVLAVGLTVGWALVVARGYTIDNLSGLNIGEPVQNGVDTLEKSADVRDGQVLVSYAGRFITAVGLAVAAIGIYRARRRRRLDSAALLLLLSPMLLLAVTEYGGEVLFRVILFTGPFMAYFAALAVYPDATDRARTRRVVLGGLLTVALLPGFLLAYFGKDTQNYFTPAEVRTTAWLYQNAEPNSLIVVGSRNFPQRFRNYEKLTHLSIANEPPESRDRVLADPAERLSRWLAAGTSDKPNYILITRGQKVANDLIGPMPAGSLDRVEQALRASPRFRIVVDTGDAVVFTLAENGNGR</sequence>
<name>A0A317DGL5_9ACTN</name>
<comment type="caution">
    <text evidence="3">The sequence shown here is derived from an EMBL/GenBank/DDBJ whole genome shotgun (WGS) entry which is preliminary data.</text>
</comment>
<feature type="transmembrane region" description="Helical" evidence="2">
    <location>
        <begin position="37"/>
        <end position="57"/>
    </location>
</feature>
<dbReference type="AlphaFoldDB" id="A0A317DGL5"/>
<feature type="transmembrane region" description="Helical" evidence="2">
    <location>
        <begin position="101"/>
        <end position="122"/>
    </location>
</feature>
<feature type="transmembrane region" description="Helical" evidence="2">
    <location>
        <begin position="312"/>
        <end position="332"/>
    </location>
</feature>
<feature type="compositionally biased region" description="Low complexity" evidence="1">
    <location>
        <begin position="12"/>
        <end position="21"/>
    </location>
</feature>
<feature type="transmembrane region" description="Helical" evidence="2">
    <location>
        <begin position="394"/>
        <end position="412"/>
    </location>
</feature>
<gene>
    <name evidence="3" type="ORF">DKT69_19235</name>
</gene>
<accession>A0A317DGL5</accession>
<evidence type="ECO:0000313" key="4">
    <source>
        <dbReference type="Proteomes" id="UP000246050"/>
    </source>
</evidence>
<feature type="transmembrane region" description="Helical" evidence="2">
    <location>
        <begin position="177"/>
        <end position="197"/>
    </location>
</feature>
<dbReference type="Proteomes" id="UP000246050">
    <property type="component" value="Unassembled WGS sequence"/>
</dbReference>
<keyword evidence="2" id="KW-0812">Transmembrane</keyword>
<feature type="transmembrane region" description="Helical" evidence="2">
    <location>
        <begin position="418"/>
        <end position="439"/>
    </location>
</feature>
<feature type="transmembrane region" description="Helical" evidence="2">
    <location>
        <begin position="262"/>
        <end position="284"/>
    </location>
</feature>
<keyword evidence="2" id="KW-0472">Membrane</keyword>
<organism evidence="3 4">
    <name type="scientific">Micromonospora sicca</name>
    <dbReference type="NCBI Taxonomy" id="2202420"/>
    <lineage>
        <taxon>Bacteria</taxon>
        <taxon>Bacillati</taxon>
        <taxon>Actinomycetota</taxon>
        <taxon>Actinomycetes</taxon>
        <taxon>Micromonosporales</taxon>
        <taxon>Micromonosporaceae</taxon>
        <taxon>Micromonospora</taxon>
    </lineage>
</organism>
<dbReference type="RefSeq" id="WP_109802910.1">
    <property type="nucleotide sequence ID" value="NZ_JAXOTQ010000002.1"/>
</dbReference>
<feature type="transmembrane region" description="Helical" evidence="2">
    <location>
        <begin position="368"/>
        <end position="387"/>
    </location>
</feature>
<dbReference type="OrthoDB" id="139907at2"/>
<evidence type="ECO:0000256" key="2">
    <source>
        <dbReference type="SAM" id="Phobius"/>
    </source>
</evidence>
<reference evidence="3 4" key="1">
    <citation type="submission" date="2018-05" db="EMBL/GenBank/DDBJ databases">
        <title>Micromonosporas from Atacama Desert.</title>
        <authorList>
            <person name="Carro L."/>
            <person name="Golinska P."/>
            <person name="Klenk H.-P."/>
            <person name="Goodfellow M."/>
        </authorList>
    </citation>
    <scope>NUCLEOTIDE SEQUENCE [LARGE SCALE GENOMIC DNA]</scope>
    <source>
        <strain evidence="3 4">4G51</strain>
    </source>
</reference>
<dbReference type="EMBL" id="QGKS01000254">
    <property type="protein sequence ID" value="PWR13831.1"/>
    <property type="molecule type" value="Genomic_DNA"/>
</dbReference>
<evidence type="ECO:0000313" key="3">
    <source>
        <dbReference type="EMBL" id="PWR13831.1"/>
    </source>
</evidence>
<feature type="region of interest" description="Disordered" evidence="1">
    <location>
        <begin position="1"/>
        <end position="21"/>
    </location>
</feature>
<feature type="transmembrane region" description="Helical" evidence="2">
    <location>
        <begin position="451"/>
        <end position="470"/>
    </location>
</feature>
<protein>
    <submittedName>
        <fullName evidence="3">Uncharacterized protein</fullName>
    </submittedName>
</protein>
<feature type="transmembrane region" description="Helical" evidence="2">
    <location>
        <begin position="232"/>
        <end position="250"/>
    </location>
</feature>
<evidence type="ECO:0000256" key="1">
    <source>
        <dbReference type="SAM" id="MobiDB-lite"/>
    </source>
</evidence>
<proteinExistence type="predicted"/>
<feature type="transmembrane region" description="Helical" evidence="2">
    <location>
        <begin position="290"/>
        <end position="305"/>
    </location>
</feature>